<dbReference type="PANTHER" id="PTHR23171:SF13">
    <property type="entry name" value="DNA-DIRECTED RNA POLYMERASE II SUBUNIT GRINL1A"/>
    <property type="match status" value="1"/>
</dbReference>
<dbReference type="GO" id="GO:0005634">
    <property type="term" value="C:nucleus"/>
    <property type="evidence" value="ECO:0007669"/>
    <property type="project" value="InterPro"/>
</dbReference>
<evidence type="ECO:0000313" key="4">
    <source>
        <dbReference type="Proteomes" id="UP001219518"/>
    </source>
</evidence>
<accession>A0AAE1LBW3</accession>
<dbReference type="GO" id="GO:0000428">
    <property type="term" value="C:DNA-directed RNA polymerase complex"/>
    <property type="evidence" value="ECO:0007669"/>
    <property type="project" value="UniProtKB-KW"/>
</dbReference>
<dbReference type="PRINTS" id="PR02085">
    <property type="entry name" value="POLR2GRINL1"/>
</dbReference>
<dbReference type="GO" id="GO:0035556">
    <property type="term" value="P:intracellular signal transduction"/>
    <property type="evidence" value="ECO:0007669"/>
    <property type="project" value="TreeGrafter"/>
</dbReference>
<feature type="non-terminal residue" evidence="3">
    <location>
        <position position="1"/>
    </location>
</feature>
<reference evidence="3" key="1">
    <citation type="submission" date="2021-07" db="EMBL/GenBank/DDBJ databases">
        <authorList>
            <person name="Catto M.A."/>
            <person name="Jacobson A."/>
            <person name="Kennedy G."/>
            <person name="Labadie P."/>
            <person name="Hunt B.G."/>
            <person name="Srinivasan R."/>
        </authorList>
    </citation>
    <scope>NUCLEOTIDE SEQUENCE</scope>
    <source>
        <strain evidence="3">PL_HMW_Pooled</strain>
        <tissue evidence="3">Head</tissue>
    </source>
</reference>
<name>A0AAE1LBW3_9NEOP</name>
<feature type="region of interest" description="Disordered" evidence="2">
    <location>
        <begin position="247"/>
        <end position="269"/>
    </location>
</feature>
<dbReference type="EMBL" id="JAHWGI010000293">
    <property type="protein sequence ID" value="KAK3912442.1"/>
    <property type="molecule type" value="Genomic_DNA"/>
</dbReference>
<comment type="caution">
    <text evidence="3">The sequence shown here is derived from an EMBL/GenBank/DDBJ whole genome shotgun (WGS) entry which is preliminary data.</text>
</comment>
<keyword evidence="1" id="KW-0175">Coiled coil</keyword>
<feature type="coiled-coil region" evidence="1">
    <location>
        <begin position="50"/>
        <end position="103"/>
    </location>
</feature>
<dbReference type="Pfam" id="PF15328">
    <property type="entry name" value="GCOM2"/>
    <property type="match status" value="1"/>
</dbReference>
<dbReference type="AlphaFoldDB" id="A0AAE1LBW3"/>
<dbReference type="GO" id="GO:0003711">
    <property type="term" value="F:transcription elongation factor activity"/>
    <property type="evidence" value="ECO:0007669"/>
    <property type="project" value="InterPro"/>
</dbReference>
<sequence length="386" mass="43286">THLISFIMSEDCVPSAATMPQKTERVIKKIPGKLPPPPKENIILMGDLSKKGTADLLELLERQIKILSNKSLVNKLADKGEKVSDLKNRIEKELKSRDELDNTANLLSNLTLNQLNALEWTGHCNPGHRNVTPSIADHPDIEENDPLKILATHSGTTDHKKQISILKQETTLVRAEDLINSGDEIENIKVEDSMKAEGSKLEKGKGQKIGNNEIHSFLQNSTRPSSKTEPFAHFICERFGSKEGIERFKPNKPLKPFTGTYPIKPTGKISMKPKRYEETNVTPPPAVHADSKLLSLEESLKLQQEQNTKLKEIQIRHAAEKLSSLHGIRIDDTISTSVLNSMSYRDPVECRSDSDDDFNHADIEDQEIHDEDQLDRGTTVVYNVES</sequence>
<reference evidence="3" key="2">
    <citation type="journal article" date="2023" name="BMC Genomics">
        <title>Pest status, molecular evolution, and epigenetic factors derived from the genome assembly of Frankliniella fusca, a thysanopteran phytovirus vector.</title>
        <authorList>
            <person name="Catto M.A."/>
            <person name="Labadie P.E."/>
            <person name="Jacobson A.L."/>
            <person name="Kennedy G.G."/>
            <person name="Srinivasan R."/>
            <person name="Hunt B.G."/>
        </authorList>
    </citation>
    <scope>NUCLEOTIDE SEQUENCE</scope>
    <source>
        <strain evidence="3">PL_HMW_Pooled</strain>
    </source>
</reference>
<dbReference type="PANTHER" id="PTHR23171">
    <property type="entry name" value="GDOWN1"/>
    <property type="match status" value="1"/>
</dbReference>
<dbReference type="Proteomes" id="UP001219518">
    <property type="component" value="Unassembled WGS sequence"/>
</dbReference>
<gene>
    <name evidence="3" type="ORF">KUF71_022012</name>
</gene>
<keyword evidence="3" id="KW-0240">DNA-directed RNA polymerase</keyword>
<evidence type="ECO:0000256" key="2">
    <source>
        <dbReference type="SAM" id="MobiDB-lite"/>
    </source>
</evidence>
<keyword evidence="4" id="KW-1185">Reference proteome</keyword>
<proteinExistence type="predicted"/>
<organism evidence="3 4">
    <name type="scientific">Frankliniella fusca</name>
    <dbReference type="NCBI Taxonomy" id="407009"/>
    <lineage>
        <taxon>Eukaryota</taxon>
        <taxon>Metazoa</taxon>
        <taxon>Ecdysozoa</taxon>
        <taxon>Arthropoda</taxon>
        <taxon>Hexapoda</taxon>
        <taxon>Insecta</taxon>
        <taxon>Pterygota</taxon>
        <taxon>Neoptera</taxon>
        <taxon>Paraneoptera</taxon>
        <taxon>Thysanoptera</taxon>
        <taxon>Terebrantia</taxon>
        <taxon>Thripoidea</taxon>
        <taxon>Thripidae</taxon>
        <taxon>Frankliniella</taxon>
    </lineage>
</organism>
<protein>
    <submittedName>
        <fullName evidence="3">DNA-directed RNA polymerase II subunit GRINL1A</fullName>
    </submittedName>
</protein>
<dbReference type="InterPro" id="IPR051375">
    <property type="entry name" value="Tuftelin_GRINL1A/MYZAP/CCD68"/>
</dbReference>
<dbReference type="GO" id="GO:0006368">
    <property type="term" value="P:transcription elongation by RNA polymerase II"/>
    <property type="evidence" value="ECO:0007669"/>
    <property type="project" value="InterPro"/>
</dbReference>
<dbReference type="InterPro" id="IPR026213">
    <property type="entry name" value="GRINL1"/>
</dbReference>
<evidence type="ECO:0000313" key="3">
    <source>
        <dbReference type="EMBL" id="KAK3912442.1"/>
    </source>
</evidence>
<keyword evidence="3" id="KW-0804">Transcription</keyword>
<evidence type="ECO:0000256" key="1">
    <source>
        <dbReference type="SAM" id="Coils"/>
    </source>
</evidence>